<dbReference type="InterPro" id="IPR029068">
    <property type="entry name" value="Glyas_Bleomycin-R_OHBP_Dase"/>
</dbReference>
<evidence type="ECO:0000256" key="1">
    <source>
        <dbReference type="ARBA" id="ARBA00022723"/>
    </source>
</evidence>
<dbReference type="InterPro" id="IPR037523">
    <property type="entry name" value="VOC_core"/>
</dbReference>
<dbReference type="EMBL" id="CP048620">
    <property type="protein sequence ID" value="QPJ64997.1"/>
    <property type="molecule type" value="Genomic_DNA"/>
</dbReference>
<reference evidence="4" key="1">
    <citation type="submission" date="2020-02" db="EMBL/GenBank/DDBJ databases">
        <title>Genomic and physiological characterization of two novel Nitrospinaceae genera.</title>
        <authorList>
            <person name="Mueller A.J."/>
            <person name="Jung M.-Y."/>
            <person name="Strachan C.R."/>
            <person name="Herbold C.W."/>
            <person name="Kirkegaard R.H."/>
            <person name="Daims H."/>
        </authorList>
    </citation>
    <scope>NUCLEOTIDE SEQUENCE [LARGE SCALE GENOMIC DNA]</scope>
</reference>
<accession>A0A7T0C1U3</accession>
<feature type="domain" description="VOC" evidence="2">
    <location>
        <begin position="5"/>
        <end position="127"/>
    </location>
</feature>
<dbReference type="Pfam" id="PF00903">
    <property type="entry name" value="Glyoxalase"/>
    <property type="match status" value="1"/>
</dbReference>
<dbReference type="Proteomes" id="UP000594464">
    <property type="component" value="Chromosome"/>
</dbReference>
<dbReference type="InterPro" id="IPR018146">
    <property type="entry name" value="Glyoxalase_1_CS"/>
</dbReference>
<dbReference type="SUPFAM" id="SSF54593">
    <property type="entry name" value="Glyoxalase/Bleomycin resistance protein/Dihydroxybiphenyl dioxygenase"/>
    <property type="match status" value="1"/>
</dbReference>
<keyword evidence="1" id="KW-0479">Metal-binding</keyword>
<organism evidence="3 4">
    <name type="scientific">Candidatus Nitrohelix vancouverensis</name>
    <dbReference type="NCBI Taxonomy" id="2705534"/>
    <lineage>
        <taxon>Bacteria</taxon>
        <taxon>Pseudomonadati</taxon>
        <taxon>Nitrospinota/Tectimicrobiota group</taxon>
        <taxon>Nitrospinota</taxon>
        <taxon>Nitrospinia</taxon>
        <taxon>Nitrospinales</taxon>
        <taxon>Nitrospinaceae</taxon>
        <taxon>Candidatus Nitrohelix</taxon>
    </lineage>
</organism>
<proteinExistence type="predicted"/>
<evidence type="ECO:0000259" key="2">
    <source>
        <dbReference type="PROSITE" id="PS51819"/>
    </source>
</evidence>
<dbReference type="PROSITE" id="PS51819">
    <property type="entry name" value="VOC"/>
    <property type="match status" value="1"/>
</dbReference>
<dbReference type="PANTHER" id="PTHR36113">
    <property type="entry name" value="LYASE, PUTATIVE-RELATED-RELATED"/>
    <property type="match status" value="1"/>
</dbReference>
<dbReference type="PROSITE" id="PS00934">
    <property type="entry name" value="GLYOXALASE_I_1"/>
    <property type="match status" value="1"/>
</dbReference>
<dbReference type="InterPro" id="IPR051332">
    <property type="entry name" value="Fosfomycin_Res_Enzymes"/>
</dbReference>
<sequence>MQLQGIHHIALNVRDLDRSERFYTDVMGFKVTDRFSKGLRHLMLDAGNVSIALFESPELDARPPLETLSEKGYMHFAFQTTREQFDSIIEELQAKGVVIEDGPVKRGAGVSVYFNDPDFNHLEIRYDD</sequence>
<gene>
    <name evidence="3" type="ORF">G3M78_06185</name>
</gene>
<dbReference type="GO" id="GO:0046872">
    <property type="term" value="F:metal ion binding"/>
    <property type="evidence" value="ECO:0007669"/>
    <property type="project" value="UniProtKB-KW"/>
</dbReference>
<dbReference type="InterPro" id="IPR004360">
    <property type="entry name" value="Glyas_Fos-R_dOase_dom"/>
</dbReference>
<dbReference type="Gene3D" id="3.10.180.10">
    <property type="entry name" value="2,3-Dihydroxybiphenyl 1,2-Dioxygenase, domain 1"/>
    <property type="match status" value="1"/>
</dbReference>
<dbReference type="PANTHER" id="PTHR36113:SF6">
    <property type="entry name" value="FOSFOMYCIN RESISTANCE PROTEIN FOSX"/>
    <property type="match status" value="1"/>
</dbReference>
<evidence type="ECO:0000313" key="3">
    <source>
        <dbReference type="EMBL" id="QPJ64997.1"/>
    </source>
</evidence>
<name>A0A7T0C1U3_9BACT</name>
<protein>
    <recommendedName>
        <fullName evidence="2">VOC domain-containing protein</fullName>
    </recommendedName>
</protein>
<evidence type="ECO:0000313" key="4">
    <source>
        <dbReference type="Proteomes" id="UP000594464"/>
    </source>
</evidence>
<dbReference type="KEGG" id="nva:G3M78_06185"/>
<dbReference type="AlphaFoldDB" id="A0A7T0C1U3"/>
<dbReference type="GO" id="GO:0004462">
    <property type="term" value="F:lactoylglutathione lyase activity"/>
    <property type="evidence" value="ECO:0007669"/>
    <property type="project" value="InterPro"/>
</dbReference>